<protein>
    <submittedName>
        <fullName evidence="1">Uncharacterized protein</fullName>
    </submittedName>
</protein>
<evidence type="ECO:0000313" key="1">
    <source>
        <dbReference type="EMBL" id="RWX52321.1"/>
    </source>
</evidence>
<dbReference type="Proteomes" id="UP000288892">
    <property type="component" value="Unassembled WGS sequence"/>
</dbReference>
<evidence type="ECO:0000313" key="2">
    <source>
        <dbReference type="Proteomes" id="UP000288892"/>
    </source>
</evidence>
<accession>A0A444JGT2</accession>
<dbReference type="SUPFAM" id="SSF52540">
    <property type="entry name" value="P-loop containing nucleoside triphosphate hydrolases"/>
    <property type="match status" value="1"/>
</dbReference>
<comment type="caution">
    <text evidence="1">The sequence shown here is derived from an EMBL/GenBank/DDBJ whole genome shotgun (WGS) entry which is preliminary data.</text>
</comment>
<organism evidence="1 2">
    <name type="scientific">Candidatus Electrothrix marina</name>
    <dbReference type="NCBI Taxonomy" id="1859130"/>
    <lineage>
        <taxon>Bacteria</taxon>
        <taxon>Pseudomonadati</taxon>
        <taxon>Thermodesulfobacteriota</taxon>
        <taxon>Desulfobulbia</taxon>
        <taxon>Desulfobulbales</taxon>
        <taxon>Desulfobulbaceae</taxon>
        <taxon>Candidatus Electrothrix</taxon>
    </lineage>
</organism>
<reference evidence="1 2" key="1">
    <citation type="submission" date="2017-01" db="EMBL/GenBank/DDBJ databases">
        <title>The cable genome- insights into the physiology and evolution of filamentous bacteria capable of sulfide oxidation via long distance electron transfer.</title>
        <authorList>
            <person name="Schreiber L."/>
            <person name="Bjerg J.T."/>
            <person name="Boggild A."/>
            <person name="Van De Vossenberg J."/>
            <person name="Meysman F."/>
            <person name="Nielsen L.P."/>
            <person name="Schramm A."/>
            <person name="Kjeldsen K.U."/>
        </authorList>
    </citation>
    <scope>NUCLEOTIDE SEQUENCE [LARGE SCALE GENOMIC DNA]</scope>
    <source>
        <strain evidence="1">A5</strain>
    </source>
</reference>
<name>A0A444JGT2_9BACT</name>
<keyword evidence="2" id="KW-1185">Reference proteome</keyword>
<proteinExistence type="predicted"/>
<dbReference type="EMBL" id="MTKS01000020">
    <property type="protein sequence ID" value="RWX52321.1"/>
    <property type="molecule type" value="Genomic_DNA"/>
</dbReference>
<sequence length="1282" mass="145620">MTSLLEITGDDIAQLRDDDLRNLIGLLCEADYRSAGLPTRGIAWGGHQDAADGGVDVAYWGMLTEEIEPPSSAFVPRKHAVIQVKLPEMSASKIGKEMRPKPKDKILLKKHPKGILKQSIKDLIPHGGAYIIVSAKTDAAGVRLSERIEAMRDAVADDDPDGCLFVNFLDQGQVANWVRNHPALILWVRNKIGRALQGWRSYENWAHARGGIKEEYLLDDGLRLHDRTGTAGNVLSIQDGLLRLRSALSSPCSSVRLVGLSGVGKTRLIQALFDERIGEKQLNSTLAIYADISNSPLPEPGAMAEQLVALQSKVILIIDNCPPDLHRRLTEICTYPKSAVSLLTVEYDVRDDLPEETFVFKLEPASEEVVSKLIRKRFAHISHVDAQTIAEFSGGNARIALALANTVQCDEGLSGFRDNELFERLFWQTDRQKNENLLRSAEVCSLVYSFEGSDTTSEQSELQFLAFFADKSATDLYRDVAELKKRELVQSRSVWRAVLPQAIANWLAKRALASIPKDVLVQKFQGTSERLMKSFSRRLGYLHNCVEAVEIVEAWLEPDGWIGKHVSNLSDSDMAVFVNIAPVAPAKTLAAIERAAQETEEVFVRQQSIFVKLLHKLAYNPKLFERCTHLLCRVVLWERKDEESRNQESRDYLKSLFHLYWSGTHAPVEVRAKIIEGLIDSEDQDKQKLGLHLLEAALEARYFGAVQEFSFGARRRDYGYQPQTHENVTLWFEIFIDICVNLALSNHSLADKAEGTLSGKFEELWVRGGAYDALEKAARKIHAQKPWSEGWLAVRGIIRREKKTFTQESKDRLHSLGKHLEPVDLLEFARTYALSYHFDIYDNRAEEETRTVEIGIKLAQSLDVLNVFLPELVSAEYSRRLEHFGRGLAAGCSDRMELFQKLRSELAKTAHEKRQYAVFHGFLSSCAEHDFEVYDNLLDGIVKDDLMGEWLPILQTTSTIDQRGVERLHQALDIGKARIDDFKCLAYGRVHESISDDDLAELLRKMLSKENGLDVVIEILKMRFFERKRDYSDKLMKLARDTLCNYLFEINNGRKVIHNDYDLTCIASVSLSGPDGTDAAREVIKNLAKKMFDQQINEPDLPTLLNVLAKNHPELFLDFFLGDDQVQKYKKTSLFNDYHGASIDQIPDDVLLLWCAVDPEYRFPLVVAVATCFFSAKSSSKETKKLKWNPVVYTILEQAPNVEDVLKQLEDVIRPMSWSGFSQANVLEQRAALLQEFYEHKNEIVQNWAKKQYATLQKEIRRAKISDQELVEQFRFQDERFE</sequence>
<dbReference type="InterPro" id="IPR027417">
    <property type="entry name" value="P-loop_NTPase"/>
</dbReference>
<gene>
    <name evidence="1" type="ORF">VU01_10207</name>
</gene>